<reference evidence="1 2" key="1">
    <citation type="submission" date="2018-11" db="EMBL/GenBank/DDBJ databases">
        <title>Rhizobium chutanense sp. nov., isolated from root nodules of Phaseolus vulgaris in China.</title>
        <authorList>
            <person name="Huo Y."/>
        </authorList>
    </citation>
    <scope>NUCLEOTIDE SEQUENCE [LARGE SCALE GENOMIC DNA]</scope>
    <source>
        <strain evidence="1 2">C16</strain>
    </source>
</reference>
<protein>
    <submittedName>
        <fullName evidence="1">Uncharacterized protein</fullName>
    </submittedName>
</protein>
<name>A0A3S0XX91_9HYPH</name>
<dbReference type="Proteomes" id="UP000278081">
    <property type="component" value="Unassembled WGS sequence"/>
</dbReference>
<gene>
    <name evidence="1" type="ORF">EFR84_11445</name>
</gene>
<accession>A0A3S0XX91</accession>
<sequence length="68" mass="7552">MNINHAHTGPASSVATVSMFPVWEQDGVNKKWSQATPNGKLEMTITVPESVAQFELGKEYFLDFRPAD</sequence>
<organism evidence="1 2">
    <name type="scientific">Rhizobium chutanense</name>
    <dbReference type="NCBI Taxonomy" id="2035448"/>
    <lineage>
        <taxon>Bacteria</taxon>
        <taxon>Pseudomonadati</taxon>
        <taxon>Pseudomonadota</taxon>
        <taxon>Alphaproteobacteria</taxon>
        <taxon>Hyphomicrobiales</taxon>
        <taxon>Rhizobiaceae</taxon>
        <taxon>Rhizobium/Agrobacterium group</taxon>
        <taxon>Rhizobium</taxon>
    </lineage>
</organism>
<proteinExistence type="predicted"/>
<dbReference type="AlphaFoldDB" id="A0A3S0XX91"/>
<dbReference type="EMBL" id="RJTJ01000008">
    <property type="protein sequence ID" value="RUM06896.1"/>
    <property type="molecule type" value="Genomic_DNA"/>
</dbReference>
<comment type="caution">
    <text evidence="1">The sequence shown here is derived from an EMBL/GenBank/DDBJ whole genome shotgun (WGS) entry which is preliminary data.</text>
</comment>
<evidence type="ECO:0000313" key="2">
    <source>
        <dbReference type="Proteomes" id="UP000278081"/>
    </source>
</evidence>
<evidence type="ECO:0000313" key="1">
    <source>
        <dbReference type="EMBL" id="RUM06896.1"/>
    </source>
</evidence>
<dbReference type="OrthoDB" id="9134808at2"/>